<dbReference type="EMBL" id="BALG01000125">
    <property type="protein sequence ID" value="GAC42628.1"/>
    <property type="molecule type" value="Genomic_DNA"/>
</dbReference>
<reference evidence="1 2" key="1">
    <citation type="submission" date="2012-10" db="EMBL/GenBank/DDBJ databases">
        <title>Draft Genome Sequence of Paenibacillus popilliae ATCC 14706T.</title>
        <authorList>
            <person name="Iiyama K."/>
            <person name="Mori K."/>
            <person name="Mon H."/>
            <person name="Chieda Y."/>
            <person name="Lee J.M."/>
            <person name="Kusakabe T."/>
            <person name="Tashiro K."/>
            <person name="Asano S."/>
            <person name="Yasunaga-Aoki C."/>
            <person name="Shimizu S."/>
        </authorList>
    </citation>
    <scope>NUCLEOTIDE SEQUENCE [LARGE SCALE GENOMIC DNA]</scope>
    <source>
        <strain evidence="1 2">ATCC 14706</strain>
    </source>
</reference>
<gene>
    <name evidence="1" type="ORF">PPOP_1985</name>
</gene>
<dbReference type="RefSeq" id="WP_006286107.1">
    <property type="nucleotide sequence ID" value="NZ_BALG01000125.1"/>
</dbReference>
<name>M9M5L0_PAEPP</name>
<evidence type="ECO:0000313" key="1">
    <source>
        <dbReference type="EMBL" id="GAC42628.1"/>
    </source>
</evidence>
<proteinExistence type="predicted"/>
<dbReference type="AlphaFoldDB" id="M9M5L0"/>
<sequence length="285" mass="32807">MGIKRYTYNGQAIRELVLFDKTESEQKIVRSEVFSDYNDEDYLNNWYIPVDLKFMVYDANNHLTAYAVGNGGSITPLKGGLVGGHRFNLSQDSRYIVTEDQQKTYTLSVLQDDGIHQIAQLAVAPGRDMYKFSVDEETQNVYSIEGISADDDSSYFLNQYDRQGHCLSTIPLPFTYLGEIYVTGSHLFFYEVDSKELHIYDKGSLQFQSAVQVKDDVFLIKEYKQQYYVFIGHNNPFLEIRDAGFEVVKETKINMRAGGIDFRAYFFDNRLILFNESEGFSVLPL</sequence>
<organism evidence="1 2">
    <name type="scientific">Paenibacillus popilliae ATCC 14706</name>
    <dbReference type="NCBI Taxonomy" id="1212764"/>
    <lineage>
        <taxon>Bacteria</taxon>
        <taxon>Bacillati</taxon>
        <taxon>Bacillota</taxon>
        <taxon>Bacilli</taxon>
        <taxon>Bacillales</taxon>
        <taxon>Paenibacillaceae</taxon>
        <taxon>Paenibacillus</taxon>
    </lineage>
</organism>
<dbReference type="Proteomes" id="UP000029453">
    <property type="component" value="Unassembled WGS sequence"/>
</dbReference>
<accession>M9M5L0</accession>
<evidence type="ECO:0000313" key="2">
    <source>
        <dbReference type="Proteomes" id="UP000029453"/>
    </source>
</evidence>
<protein>
    <submittedName>
        <fullName evidence="1">Uncharacterized protein</fullName>
    </submittedName>
</protein>
<comment type="caution">
    <text evidence="1">The sequence shown here is derived from an EMBL/GenBank/DDBJ whole genome shotgun (WGS) entry which is preliminary data.</text>
</comment>
<keyword evidence="2" id="KW-1185">Reference proteome</keyword>